<feature type="region of interest" description="Disordered" evidence="5">
    <location>
        <begin position="17"/>
        <end position="41"/>
    </location>
</feature>
<sequence>MEKASKWFRGLFTKKFTKPSSSLSNSPKKKWSFMKPKHHHHHNLYTTNKPTETCHHYYSPHQKNVGSDEYAAAVAAVHAAAEMVGLSSSRRAVITTTIVTSEAKVSENGAGYGIFNEEWAVVKIQSLFRAYLARRALRALKALVKIQALVRGYIVRKRTSNSIRRVQALLRLQARARVRRSQILEFPFSPLKNTPSRKGSRSNGKRTPGDDEGNAKILEIDLGTNGVHMSRNLFHSSHPSLSSDNDSHSFSTSMDSIAQQAIPSTSSEVQSFDHHKLAHDLLELKLHQRERDFHSSPHLYKASSKGGRFSHRGPVTPTRSDGAKSCLSGSSDSPSYMSYTESSKAKIRSVSAPRQRPQQYERSSSAKRYSVHSYNDSKFNPLRVSGLQSNLANRAYPGSGGLDKLGMPMEGEDADVYCGGRRSRV</sequence>
<dbReference type="SUPFAM" id="SSF52540">
    <property type="entry name" value="P-loop containing nucleoside triphosphate hydrolases"/>
    <property type="match status" value="1"/>
</dbReference>
<evidence type="ECO:0000256" key="2">
    <source>
        <dbReference type="ARBA" id="ARBA00024341"/>
    </source>
</evidence>
<keyword evidence="1" id="KW-0112">Calmodulin-binding</keyword>
<feature type="compositionally biased region" description="Polar residues" evidence="5">
    <location>
        <begin position="356"/>
        <end position="371"/>
    </location>
</feature>
<dbReference type="Pfam" id="PF00612">
    <property type="entry name" value="IQ"/>
    <property type="match status" value="2"/>
</dbReference>
<dbReference type="EMBL" id="BAABME010008548">
    <property type="protein sequence ID" value="GAA0173317.1"/>
    <property type="molecule type" value="Genomic_DNA"/>
</dbReference>
<evidence type="ECO:0000256" key="4">
    <source>
        <dbReference type="ARBA" id="ARBA00045534"/>
    </source>
</evidence>
<proteinExistence type="inferred from homology"/>
<feature type="compositionally biased region" description="Low complexity" evidence="5">
    <location>
        <begin position="232"/>
        <end position="253"/>
    </location>
</feature>
<comment type="function">
    <text evidence="4">May be involved in cooperative interactions with calmodulins or calmodulin-like proteins. Recruits calmodulin proteins to microtubules, thus being a potential scaffold in cellular signaling and trafficking. May associate with nucleic acids and regulate gene expression at the transcriptional or post-transcriptional level.</text>
</comment>
<keyword evidence="8" id="KW-1185">Reference proteome</keyword>
<reference evidence="7 8" key="1">
    <citation type="submission" date="2024-01" db="EMBL/GenBank/DDBJ databases">
        <title>The complete chloroplast genome sequence of Lithospermum erythrorhizon: insights into the phylogenetic relationship among Boraginaceae species and the maternal lineages of purple gromwells.</title>
        <authorList>
            <person name="Okada T."/>
            <person name="Watanabe K."/>
        </authorList>
    </citation>
    <scope>NUCLEOTIDE SEQUENCE [LARGE SCALE GENOMIC DNA]</scope>
</reference>
<organism evidence="7 8">
    <name type="scientific">Lithospermum erythrorhizon</name>
    <name type="common">Purple gromwell</name>
    <name type="synonym">Lithospermum officinale var. erythrorhizon</name>
    <dbReference type="NCBI Taxonomy" id="34254"/>
    <lineage>
        <taxon>Eukaryota</taxon>
        <taxon>Viridiplantae</taxon>
        <taxon>Streptophyta</taxon>
        <taxon>Embryophyta</taxon>
        <taxon>Tracheophyta</taxon>
        <taxon>Spermatophyta</taxon>
        <taxon>Magnoliopsida</taxon>
        <taxon>eudicotyledons</taxon>
        <taxon>Gunneridae</taxon>
        <taxon>Pentapetalae</taxon>
        <taxon>asterids</taxon>
        <taxon>lamiids</taxon>
        <taxon>Boraginales</taxon>
        <taxon>Boraginaceae</taxon>
        <taxon>Boraginoideae</taxon>
        <taxon>Lithospermeae</taxon>
        <taxon>Lithospermum</taxon>
    </lineage>
</organism>
<feature type="region of interest" description="Disordered" evidence="5">
    <location>
        <begin position="296"/>
        <end position="371"/>
    </location>
</feature>
<gene>
    <name evidence="7" type="ORF">LIER_26962</name>
</gene>
<dbReference type="Gene3D" id="1.20.5.190">
    <property type="match status" value="1"/>
</dbReference>
<name>A0AAV3RAA0_LITER</name>
<dbReference type="InterPro" id="IPR027417">
    <property type="entry name" value="P-loop_NTPase"/>
</dbReference>
<evidence type="ECO:0000313" key="7">
    <source>
        <dbReference type="EMBL" id="GAA0173317.1"/>
    </source>
</evidence>
<dbReference type="InterPro" id="IPR025064">
    <property type="entry name" value="DUF4005"/>
</dbReference>
<dbReference type="PANTHER" id="PTHR32295">
    <property type="entry name" value="IQ-DOMAIN 5-RELATED"/>
    <property type="match status" value="1"/>
</dbReference>
<feature type="region of interest" description="Disordered" evidence="5">
    <location>
        <begin position="189"/>
        <end position="215"/>
    </location>
</feature>
<comment type="similarity">
    <text evidence="2">Belongs to the IQD family.</text>
</comment>
<feature type="region of interest" description="Disordered" evidence="5">
    <location>
        <begin position="403"/>
        <end position="425"/>
    </location>
</feature>
<feature type="compositionally biased region" description="Polar residues" evidence="5">
    <location>
        <begin position="254"/>
        <end position="270"/>
    </location>
</feature>
<comment type="caution">
    <text evidence="7">The sequence shown here is derived from an EMBL/GenBank/DDBJ whole genome shotgun (WGS) entry which is preliminary data.</text>
</comment>
<evidence type="ECO:0000259" key="6">
    <source>
        <dbReference type="Pfam" id="PF13178"/>
    </source>
</evidence>
<dbReference type="CDD" id="cd23767">
    <property type="entry name" value="IQCD"/>
    <property type="match status" value="1"/>
</dbReference>
<dbReference type="SMART" id="SM00015">
    <property type="entry name" value="IQ"/>
    <property type="match status" value="2"/>
</dbReference>
<dbReference type="PROSITE" id="PS50096">
    <property type="entry name" value="IQ"/>
    <property type="match status" value="2"/>
</dbReference>
<dbReference type="InterPro" id="IPR000048">
    <property type="entry name" value="IQ_motif_EF-hand-BS"/>
</dbReference>
<feature type="domain" description="DUF4005" evidence="6">
    <location>
        <begin position="296"/>
        <end position="378"/>
    </location>
</feature>
<dbReference type="GO" id="GO:0005516">
    <property type="term" value="F:calmodulin binding"/>
    <property type="evidence" value="ECO:0007669"/>
    <property type="project" value="UniProtKB-KW"/>
</dbReference>
<feature type="region of interest" description="Disordered" evidence="5">
    <location>
        <begin position="231"/>
        <end position="271"/>
    </location>
</feature>
<evidence type="ECO:0000256" key="3">
    <source>
        <dbReference type="ARBA" id="ARBA00024378"/>
    </source>
</evidence>
<dbReference type="PANTHER" id="PTHR32295:SF11">
    <property type="entry name" value="PROTEIN IQ-DOMAIN 22"/>
    <property type="match status" value="1"/>
</dbReference>
<feature type="compositionally biased region" description="Low complexity" evidence="5">
    <location>
        <begin position="328"/>
        <end position="342"/>
    </location>
</feature>
<accession>A0AAV3RAA0</accession>
<dbReference type="Proteomes" id="UP001454036">
    <property type="component" value="Unassembled WGS sequence"/>
</dbReference>
<dbReference type="Pfam" id="PF13178">
    <property type="entry name" value="DUF4005"/>
    <property type="match status" value="1"/>
</dbReference>
<evidence type="ECO:0000256" key="5">
    <source>
        <dbReference type="SAM" id="MobiDB-lite"/>
    </source>
</evidence>
<comment type="subunit">
    <text evidence="3">Binds to multiple calmodulin (CaM) in the presence of Ca(2+) and CaM-like proteins.</text>
</comment>
<dbReference type="AlphaFoldDB" id="A0AAV3RAA0"/>
<protein>
    <recommendedName>
        <fullName evidence="6">DUF4005 domain-containing protein</fullName>
    </recommendedName>
</protein>
<feature type="compositionally biased region" description="Basic residues" evidence="5">
    <location>
        <begin position="27"/>
        <end position="41"/>
    </location>
</feature>
<evidence type="ECO:0000313" key="8">
    <source>
        <dbReference type="Proteomes" id="UP001454036"/>
    </source>
</evidence>
<evidence type="ECO:0000256" key="1">
    <source>
        <dbReference type="ARBA" id="ARBA00022860"/>
    </source>
</evidence>